<evidence type="ECO:0000313" key="1">
    <source>
        <dbReference type="EMBL" id="RHF60072.1"/>
    </source>
</evidence>
<dbReference type="AlphaFoldDB" id="A0A414P477"/>
<organism evidence="1 2">
    <name type="scientific">[Ruminococcus] lactaris</name>
    <dbReference type="NCBI Taxonomy" id="46228"/>
    <lineage>
        <taxon>Bacteria</taxon>
        <taxon>Bacillati</taxon>
        <taxon>Bacillota</taxon>
        <taxon>Clostridia</taxon>
        <taxon>Lachnospirales</taxon>
        <taxon>Lachnospiraceae</taxon>
        <taxon>Mediterraneibacter</taxon>
    </lineage>
</organism>
<dbReference type="RefSeq" id="WP_118212908.1">
    <property type="nucleotide sequence ID" value="NZ_JAQEAN010000020.1"/>
</dbReference>
<dbReference type="InterPro" id="IPR036412">
    <property type="entry name" value="HAD-like_sf"/>
</dbReference>
<dbReference type="GO" id="GO:0016791">
    <property type="term" value="F:phosphatase activity"/>
    <property type="evidence" value="ECO:0007669"/>
    <property type="project" value="TreeGrafter"/>
</dbReference>
<reference evidence="1 2" key="1">
    <citation type="submission" date="2018-08" db="EMBL/GenBank/DDBJ databases">
        <title>A genome reference for cultivated species of the human gut microbiota.</title>
        <authorList>
            <person name="Zou Y."/>
            <person name="Xue W."/>
            <person name="Luo G."/>
        </authorList>
    </citation>
    <scope>NUCLEOTIDE SEQUENCE [LARGE SCALE GENOMIC DNA]</scope>
    <source>
        <strain evidence="1 2">AM25-1LB</strain>
    </source>
</reference>
<dbReference type="InterPro" id="IPR023214">
    <property type="entry name" value="HAD_sf"/>
</dbReference>
<comment type="caution">
    <text evidence="1">The sequence shown here is derived from an EMBL/GenBank/DDBJ whole genome shotgun (WGS) entry which is preliminary data.</text>
</comment>
<dbReference type="PANTHER" id="PTHR10000:SF8">
    <property type="entry name" value="HAD SUPERFAMILY HYDROLASE-LIKE, TYPE 3"/>
    <property type="match status" value="1"/>
</dbReference>
<dbReference type="GO" id="GO:0005829">
    <property type="term" value="C:cytosol"/>
    <property type="evidence" value="ECO:0007669"/>
    <property type="project" value="TreeGrafter"/>
</dbReference>
<dbReference type="SUPFAM" id="SSF56784">
    <property type="entry name" value="HAD-like"/>
    <property type="match status" value="1"/>
</dbReference>
<accession>A0A414P477</accession>
<gene>
    <name evidence="1" type="ORF">DW672_08000</name>
</gene>
<sequence length="73" mass="7675">MNTNSTIQAIFSDIDGTLLTSAKTISPSTYHAISHACNNGTSFVLASARCPTSFITADNDQDGIALALKQLDL</sequence>
<dbReference type="EMBL" id="QRHG01000018">
    <property type="protein sequence ID" value="RHF60072.1"/>
    <property type="molecule type" value="Genomic_DNA"/>
</dbReference>
<dbReference type="Gene3D" id="3.40.50.1000">
    <property type="entry name" value="HAD superfamily/HAD-like"/>
    <property type="match status" value="1"/>
</dbReference>
<dbReference type="Pfam" id="PF08282">
    <property type="entry name" value="Hydrolase_3"/>
    <property type="match status" value="1"/>
</dbReference>
<protein>
    <submittedName>
        <fullName evidence="1">Uncharacterized protein</fullName>
    </submittedName>
</protein>
<name>A0A414P477_9FIRM</name>
<dbReference type="GO" id="GO:0000287">
    <property type="term" value="F:magnesium ion binding"/>
    <property type="evidence" value="ECO:0007669"/>
    <property type="project" value="TreeGrafter"/>
</dbReference>
<dbReference type="PANTHER" id="PTHR10000">
    <property type="entry name" value="PHOSPHOSERINE PHOSPHATASE"/>
    <property type="match status" value="1"/>
</dbReference>
<evidence type="ECO:0000313" key="2">
    <source>
        <dbReference type="Proteomes" id="UP000284902"/>
    </source>
</evidence>
<proteinExistence type="predicted"/>
<dbReference type="PROSITE" id="PS01228">
    <property type="entry name" value="COF_1"/>
    <property type="match status" value="1"/>
</dbReference>
<dbReference type="Proteomes" id="UP000284902">
    <property type="component" value="Unassembled WGS sequence"/>
</dbReference>